<keyword evidence="1" id="KW-0472">Membrane</keyword>
<sequence length="255" mass="28203">MAKRPRRHRRWGIVVLMLGVVVIGGWLAITSSDWITASFSQSQAEHSDAKKKSAPEDVNRVQLDVPLVNQMDAPRLYNGCEIASLTMLFNYVNVDVTKNELAAKLPSVPLDYGDGTHGNPNVGFVGDITGNNPGLGVYHGPIYKVAKTQTKQVKDLSGASFKQVIRQLEKGRPVWTVTTVSFAPVDSMETWSTPQGDVDVTYDVHSVVITGFDRDKQLIYINNPYGQKQQAVDWDNFQAAYKQLGRQAIVLTLKA</sequence>
<keyword evidence="4" id="KW-1185">Reference proteome</keyword>
<dbReference type="PANTHER" id="PTHR37806">
    <property type="entry name" value="LMO0724 PROTEIN"/>
    <property type="match status" value="1"/>
</dbReference>
<dbReference type="InterPro" id="IPR039564">
    <property type="entry name" value="Peptidase_C39-like"/>
</dbReference>
<dbReference type="PANTHER" id="PTHR37806:SF1">
    <property type="entry name" value="PEPTIDASE C39-LIKE DOMAIN-CONTAINING PROTEIN"/>
    <property type="match status" value="1"/>
</dbReference>
<gene>
    <name evidence="3" type="ORF">ACFFLI_01550</name>
</gene>
<feature type="transmembrane region" description="Helical" evidence="1">
    <location>
        <begin position="12"/>
        <end position="29"/>
    </location>
</feature>
<name>A0ABV5WS86_9LACO</name>
<dbReference type="Gene3D" id="3.90.70.10">
    <property type="entry name" value="Cysteine proteinases"/>
    <property type="match status" value="1"/>
</dbReference>
<accession>A0ABV5WS86</accession>
<dbReference type="Proteomes" id="UP001589691">
    <property type="component" value="Unassembled WGS sequence"/>
</dbReference>
<keyword evidence="1" id="KW-0812">Transmembrane</keyword>
<evidence type="ECO:0000256" key="1">
    <source>
        <dbReference type="SAM" id="Phobius"/>
    </source>
</evidence>
<dbReference type="Pfam" id="PF13529">
    <property type="entry name" value="Peptidase_C39_2"/>
    <property type="match status" value="1"/>
</dbReference>
<organism evidence="3 4">
    <name type="scientific">Lactiplantibacillus modestisalitolerans</name>
    <dbReference type="NCBI Taxonomy" id="1457219"/>
    <lineage>
        <taxon>Bacteria</taxon>
        <taxon>Bacillati</taxon>
        <taxon>Bacillota</taxon>
        <taxon>Bacilli</taxon>
        <taxon>Lactobacillales</taxon>
        <taxon>Lactobacillaceae</taxon>
        <taxon>Lactiplantibacillus</taxon>
    </lineage>
</organism>
<evidence type="ECO:0000313" key="3">
    <source>
        <dbReference type="EMBL" id="MFB9768553.1"/>
    </source>
</evidence>
<protein>
    <submittedName>
        <fullName evidence="3">C39 family peptidase</fullName>
    </submittedName>
</protein>
<dbReference type="EMBL" id="JBHLZY010000005">
    <property type="protein sequence ID" value="MFB9768553.1"/>
    <property type="molecule type" value="Genomic_DNA"/>
</dbReference>
<proteinExistence type="predicted"/>
<dbReference type="InterPro" id="IPR016997">
    <property type="entry name" value="UCP032442"/>
</dbReference>
<dbReference type="RefSeq" id="WP_137643756.1">
    <property type="nucleotide sequence ID" value="NZ_BJEA01000027.1"/>
</dbReference>
<evidence type="ECO:0000259" key="2">
    <source>
        <dbReference type="Pfam" id="PF13529"/>
    </source>
</evidence>
<dbReference type="PIRSF" id="PIRSF032442">
    <property type="entry name" value="UCP032442"/>
    <property type="match status" value="1"/>
</dbReference>
<keyword evidence="1" id="KW-1133">Transmembrane helix</keyword>
<feature type="domain" description="Peptidase C39-like" evidence="2">
    <location>
        <begin position="63"/>
        <end position="225"/>
    </location>
</feature>
<evidence type="ECO:0000313" key="4">
    <source>
        <dbReference type="Proteomes" id="UP001589691"/>
    </source>
</evidence>
<reference evidence="3 4" key="1">
    <citation type="submission" date="2024-09" db="EMBL/GenBank/DDBJ databases">
        <authorList>
            <person name="Sun Q."/>
            <person name="Mori K."/>
        </authorList>
    </citation>
    <scope>NUCLEOTIDE SEQUENCE [LARGE SCALE GENOMIC DNA]</scope>
    <source>
        <strain evidence="3 4">TBRC 4576</strain>
    </source>
</reference>
<comment type="caution">
    <text evidence="3">The sequence shown here is derived from an EMBL/GenBank/DDBJ whole genome shotgun (WGS) entry which is preliminary data.</text>
</comment>